<gene>
    <name evidence="2" type="ORF">FBUS_02185</name>
</gene>
<reference evidence="2" key="1">
    <citation type="submission" date="2019-05" db="EMBL/GenBank/DDBJ databases">
        <title>Annotation for the trematode Fasciolopsis buski.</title>
        <authorList>
            <person name="Choi Y.-J."/>
        </authorList>
    </citation>
    <scope>NUCLEOTIDE SEQUENCE</scope>
    <source>
        <strain evidence="2">HT</strain>
        <tissue evidence="2">Whole worm</tissue>
    </source>
</reference>
<dbReference type="Proteomes" id="UP000728185">
    <property type="component" value="Unassembled WGS sequence"/>
</dbReference>
<organism evidence="2 3">
    <name type="scientific">Fasciolopsis buskii</name>
    <dbReference type="NCBI Taxonomy" id="27845"/>
    <lineage>
        <taxon>Eukaryota</taxon>
        <taxon>Metazoa</taxon>
        <taxon>Spiralia</taxon>
        <taxon>Lophotrochozoa</taxon>
        <taxon>Platyhelminthes</taxon>
        <taxon>Trematoda</taxon>
        <taxon>Digenea</taxon>
        <taxon>Plagiorchiida</taxon>
        <taxon>Echinostomata</taxon>
        <taxon>Echinostomatoidea</taxon>
        <taxon>Fasciolidae</taxon>
        <taxon>Fasciolopsis</taxon>
    </lineage>
</organism>
<protein>
    <submittedName>
        <fullName evidence="2">Uncharacterized protein</fullName>
    </submittedName>
</protein>
<name>A0A8E0S2T7_9TREM</name>
<dbReference type="EMBL" id="LUCM01001245">
    <property type="protein sequence ID" value="KAA0199242.1"/>
    <property type="molecule type" value="Genomic_DNA"/>
</dbReference>
<proteinExistence type="predicted"/>
<sequence>MGVSPNTVTTSILAAQQQKLLAQLQRQVLGNATVDSLSRSSVEELIPAIGSLPPDTDPNSILVADRVNSASALTAALLRARATNTSVPGLPVTGMSINPTQSNANQLVALLTAAQQNQQQQQEQAKNNNNNNNNNNRTYHLTNNFGMLQRTTRDMTR</sequence>
<dbReference type="AlphaFoldDB" id="A0A8E0S2T7"/>
<feature type="region of interest" description="Disordered" evidence="1">
    <location>
        <begin position="116"/>
        <end position="140"/>
    </location>
</feature>
<evidence type="ECO:0000256" key="1">
    <source>
        <dbReference type="SAM" id="MobiDB-lite"/>
    </source>
</evidence>
<keyword evidence="3" id="KW-1185">Reference proteome</keyword>
<accession>A0A8E0S2T7</accession>
<comment type="caution">
    <text evidence="2">The sequence shown here is derived from an EMBL/GenBank/DDBJ whole genome shotgun (WGS) entry which is preliminary data.</text>
</comment>
<evidence type="ECO:0000313" key="3">
    <source>
        <dbReference type="Proteomes" id="UP000728185"/>
    </source>
</evidence>
<evidence type="ECO:0000313" key="2">
    <source>
        <dbReference type="EMBL" id="KAA0199242.1"/>
    </source>
</evidence>
<feature type="compositionally biased region" description="Low complexity" evidence="1">
    <location>
        <begin position="116"/>
        <end position="136"/>
    </location>
</feature>